<evidence type="ECO:0000256" key="8">
    <source>
        <dbReference type="PROSITE-ProRule" id="PRU00196"/>
    </source>
</evidence>
<name>A0A8C4SWK4_ERPCA</name>
<dbReference type="PANTHER" id="PTHR24410:SF16">
    <property type="entry name" value="GALECTIN-3-BINDING PROTEIN"/>
    <property type="match status" value="1"/>
</dbReference>
<feature type="disulfide bond" evidence="8">
    <location>
        <begin position="105"/>
        <end position="115"/>
    </location>
</feature>
<dbReference type="Pfam" id="PF07707">
    <property type="entry name" value="BACK"/>
    <property type="match status" value="1"/>
</dbReference>
<evidence type="ECO:0000313" key="12">
    <source>
        <dbReference type="Ensembl" id="ENSECRP00000023379.1"/>
    </source>
</evidence>
<dbReference type="Gene3D" id="3.10.250.10">
    <property type="entry name" value="SRCR-like domain"/>
    <property type="match status" value="1"/>
</dbReference>
<reference evidence="12" key="1">
    <citation type="submission" date="2021-06" db="EMBL/GenBank/DDBJ databases">
        <authorList>
            <consortium name="Wellcome Sanger Institute Data Sharing"/>
        </authorList>
    </citation>
    <scope>NUCLEOTIDE SEQUENCE [LARGE SCALE GENOMIC DNA]</scope>
</reference>
<dbReference type="AlphaFoldDB" id="A0A8C4SWK4"/>
<evidence type="ECO:0000256" key="1">
    <source>
        <dbReference type="ARBA" id="ARBA00004498"/>
    </source>
</evidence>
<dbReference type="PRINTS" id="PR00258">
    <property type="entry name" value="SPERACTRCPTR"/>
</dbReference>
<keyword evidence="6 8" id="KW-1015">Disulfide bond</keyword>
<evidence type="ECO:0000256" key="2">
    <source>
        <dbReference type="ARBA" id="ARBA00022525"/>
    </source>
</evidence>
<protein>
    <recommendedName>
        <fullName evidence="14">Galectin-3-binding protein</fullName>
    </recommendedName>
</protein>
<accession>A0A8C4SWK4</accession>
<keyword evidence="2" id="KW-0964">Secreted</keyword>
<reference evidence="12" key="3">
    <citation type="submission" date="2025-09" db="UniProtKB">
        <authorList>
            <consortium name="Ensembl"/>
        </authorList>
    </citation>
    <scope>IDENTIFICATION</scope>
</reference>
<evidence type="ECO:0000256" key="9">
    <source>
        <dbReference type="SAM" id="SignalP"/>
    </source>
</evidence>
<dbReference type="SUPFAM" id="SSF54695">
    <property type="entry name" value="POZ domain"/>
    <property type="match status" value="1"/>
</dbReference>
<evidence type="ECO:0008006" key="14">
    <source>
        <dbReference type="Google" id="ProtNLM"/>
    </source>
</evidence>
<feature type="disulfide bond" evidence="8">
    <location>
        <begin position="61"/>
        <end position="125"/>
    </location>
</feature>
<evidence type="ECO:0000256" key="6">
    <source>
        <dbReference type="ARBA" id="ARBA00023157"/>
    </source>
</evidence>
<feature type="signal peptide" evidence="9">
    <location>
        <begin position="1"/>
        <end position="17"/>
    </location>
</feature>
<reference evidence="12" key="2">
    <citation type="submission" date="2025-08" db="UniProtKB">
        <authorList>
            <consortium name="Ensembl"/>
        </authorList>
    </citation>
    <scope>IDENTIFICATION</scope>
</reference>
<gene>
    <name evidence="12" type="primary">LOC114664618</name>
</gene>
<dbReference type="InterPro" id="IPR036772">
    <property type="entry name" value="SRCR-like_dom_sf"/>
</dbReference>
<evidence type="ECO:0000256" key="4">
    <source>
        <dbReference type="ARBA" id="ARBA00022729"/>
    </source>
</evidence>
<dbReference type="PROSITE" id="PS50097">
    <property type="entry name" value="BTB"/>
    <property type="match status" value="1"/>
</dbReference>
<dbReference type="InterPro" id="IPR011333">
    <property type="entry name" value="SKP1/BTB/POZ_sf"/>
</dbReference>
<dbReference type="PANTHER" id="PTHR24410">
    <property type="entry name" value="HL07962P-RELATED"/>
    <property type="match status" value="1"/>
</dbReference>
<dbReference type="PROSITE" id="PS50287">
    <property type="entry name" value="SRCR_2"/>
    <property type="match status" value="1"/>
</dbReference>
<dbReference type="Proteomes" id="UP000694620">
    <property type="component" value="Chromosome 14"/>
</dbReference>
<evidence type="ECO:0000313" key="13">
    <source>
        <dbReference type="Proteomes" id="UP000694620"/>
    </source>
</evidence>
<dbReference type="SMART" id="SM00202">
    <property type="entry name" value="SR"/>
    <property type="match status" value="1"/>
</dbReference>
<dbReference type="InterPro" id="IPR001190">
    <property type="entry name" value="SRCR"/>
</dbReference>
<feature type="disulfide bond" evidence="8">
    <location>
        <begin position="74"/>
        <end position="135"/>
    </location>
</feature>
<keyword evidence="5" id="KW-0130">Cell adhesion</keyword>
<dbReference type="SUPFAM" id="SSF56487">
    <property type="entry name" value="SRCR-like"/>
    <property type="match status" value="1"/>
</dbReference>
<evidence type="ECO:0000256" key="7">
    <source>
        <dbReference type="ARBA" id="ARBA00023180"/>
    </source>
</evidence>
<feature type="domain" description="BTB" evidence="10">
    <location>
        <begin position="169"/>
        <end position="240"/>
    </location>
</feature>
<dbReference type="GO" id="GO:0016020">
    <property type="term" value="C:membrane"/>
    <property type="evidence" value="ECO:0007669"/>
    <property type="project" value="InterPro"/>
</dbReference>
<evidence type="ECO:0000259" key="11">
    <source>
        <dbReference type="PROSITE" id="PS50287"/>
    </source>
</evidence>
<dbReference type="GO" id="GO:0007155">
    <property type="term" value="P:cell adhesion"/>
    <property type="evidence" value="ECO:0007669"/>
    <property type="project" value="UniProtKB-KW"/>
</dbReference>
<keyword evidence="13" id="KW-1185">Reference proteome</keyword>
<keyword evidence="7" id="KW-0325">Glycoprotein</keyword>
<keyword evidence="4 9" id="KW-0732">Signal</keyword>
<dbReference type="FunFam" id="3.10.250.10:FF:000001">
    <property type="entry name" value="Lysyl oxidase 4 isoform X1"/>
    <property type="match status" value="1"/>
</dbReference>
<dbReference type="InterPro" id="IPR000210">
    <property type="entry name" value="BTB/POZ_dom"/>
</dbReference>
<dbReference type="RefSeq" id="XP_028674640.1">
    <property type="nucleotide sequence ID" value="XM_028818807.2"/>
</dbReference>
<dbReference type="SMART" id="SM00875">
    <property type="entry name" value="BACK"/>
    <property type="match status" value="1"/>
</dbReference>
<dbReference type="Pfam" id="PF00530">
    <property type="entry name" value="SRCR"/>
    <property type="match status" value="1"/>
</dbReference>
<keyword evidence="3" id="KW-0272">Extracellular matrix</keyword>
<dbReference type="Ensembl" id="ENSECRT00000023883.1">
    <property type="protein sequence ID" value="ENSECRP00000023379.1"/>
    <property type="gene ID" value="ENSECRG00000015830.1"/>
</dbReference>
<evidence type="ECO:0000256" key="3">
    <source>
        <dbReference type="ARBA" id="ARBA00022530"/>
    </source>
</evidence>
<comment type="subcellular location">
    <subcellularLocation>
        <location evidence="1">Secreted</location>
        <location evidence="1">Extracellular space</location>
        <location evidence="1">Extracellular matrix</location>
    </subcellularLocation>
</comment>
<dbReference type="PROSITE" id="PS00420">
    <property type="entry name" value="SRCR_1"/>
    <property type="match status" value="1"/>
</dbReference>
<organism evidence="12 13">
    <name type="scientific">Erpetoichthys calabaricus</name>
    <name type="common">Rope fish</name>
    <name type="synonym">Calamoichthys calabaricus</name>
    <dbReference type="NCBI Taxonomy" id="27687"/>
    <lineage>
        <taxon>Eukaryota</taxon>
        <taxon>Metazoa</taxon>
        <taxon>Chordata</taxon>
        <taxon>Craniata</taxon>
        <taxon>Vertebrata</taxon>
        <taxon>Euteleostomi</taxon>
        <taxon>Actinopterygii</taxon>
        <taxon>Polypteriformes</taxon>
        <taxon>Polypteridae</taxon>
        <taxon>Erpetoichthys</taxon>
    </lineage>
</organism>
<dbReference type="Gene3D" id="3.30.710.10">
    <property type="entry name" value="Potassium Channel Kv1.1, Chain A"/>
    <property type="match status" value="1"/>
</dbReference>
<dbReference type="Gene3D" id="1.25.40.420">
    <property type="match status" value="1"/>
</dbReference>
<dbReference type="GeneTree" id="ENSGT00940000168180"/>
<dbReference type="GeneID" id="114664618"/>
<dbReference type="InterPro" id="IPR011705">
    <property type="entry name" value="BACK"/>
</dbReference>
<sequence>MTLWLAVVTALATSLSSDCLDWNIFQNKAPLKDGNVRLVGGQQPSEGRVEVYYQGQWGTVCDDSWDIADANVVCRSLGFWNATAAVPGAAFGTGSGSILLDNVGCTGTETSLANCRSAGWGVSDCQHKEDAGVRCWPKRDTRSTTTFKMDHQSDLAEELKMLYKSQKDCDMIIKVVSTEDPNMSESVCAHKLILSLGPGKDFLKRMQQSYNYTMKVHSSCFPMVQDFIEFLYKRSIDIPSTMAVCFHMLASEYKVIDLKEYTANLFTWMLPEDNTFQTQVSLFKYAVSTNDLILQENCVRFLAWNCEALINSSLWDELPAAILEALLSRSDVVTPSEEYLFRGVERWIIANRKPEDLNSGSLLLTEESLLQKIRFPMISPENLFDIPFNSSVYKNHTLLFQSKLLEAYQFHTVPPQKLKQSLKRVSEDFVPRIYTSSSWCSMYKGMQSYPQLSYHHRRFQGSQIYTVKETFQTPTYMSQLFVTQMVSWTHAVHTSMDSCRSMGYYCESLPTATLSGPSPSSASFIYHNFILSICKDNYVFAIQEFKKGQAVLSFNGTSTYNFPCQSKDFTYKFVIQPQYKWYN</sequence>
<feature type="chain" id="PRO_5034561599" description="Galectin-3-binding protein" evidence="9">
    <location>
        <begin position="18"/>
        <end position="583"/>
    </location>
</feature>
<evidence type="ECO:0000259" key="10">
    <source>
        <dbReference type="PROSITE" id="PS50097"/>
    </source>
</evidence>
<dbReference type="InterPro" id="IPR051481">
    <property type="entry name" value="BTB-POZ/Galectin-3-binding"/>
</dbReference>
<evidence type="ECO:0000256" key="5">
    <source>
        <dbReference type="ARBA" id="ARBA00022889"/>
    </source>
</evidence>
<feature type="domain" description="SRCR" evidence="11">
    <location>
        <begin position="36"/>
        <end position="136"/>
    </location>
</feature>
<proteinExistence type="predicted"/>